<dbReference type="EMBL" id="JADCLJ010000025">
    <property type="protein sequence ID" value="MBE4910640.1"/>
    <property type="molecule type" value="Genomic_DNA"/>
</dbReference>
<feature type="domain" description="Peptidase M20 dimerisation" evidence="3">
    <location>
        <begin position="192"/>
        <end position="288"/>
    </location>
</feature>
<accession>A0ABR9QQ49</accession>
<keyword evidence="2" id="KW-0378">Hydrolase</keyword>
<dbReference type="Pfam" id="PF01546">
    <property type="entry name" value="Peptidase_M20"/>
    <property type="match status" value="1"/>
</dbReference>
<evidence type="ECO:0000259" key="3">
    <source>
        <dbReference type="Pfam" id="PF07687"/>
    </source>
</evidence>
<dbReference type="InterPro" id="IPR050072">
    <property type="entry name" value="Peptidase_M20A"/>
</dbReference>
<evidence type="ECO:0000313" key="4">
    <source>
        <dbReference type="EMBL" id="MBE4910640.1"/>
    </source>
</evidence>
<evidence type="ECO:0000256" key="1">
    <source>
        <dbReference type="ARBA" id="ARBA00022723"/>
    </source>
</evidence>
<organism evidence="4 5">
    <name type="scientific">Litchfieldia luteola</name>
    <dbReference type="NCBI Taxonomy" id="682179"/>
    <lineage>
        <taxon>Bacteria</taxon>
        <taxon>Bacillati</taxon>
        <taxon>Bacillota</taxon>
        <taxon>Bacilli</taxon>
        <taxon>Bacillales</taxon>
        <taxon>Bacillaceae</taxon>
        <taxon>Litchfieldia</taxon>
    </lineage>
</organism>
<dbReference type="SUPFAM" id="SSF55031">
    <property type="entry name" value="Bacterial exopeptidase dimerisation domain"/>
    <property type="match status" value="1"/>
</dbReference>
<sequence>MMVEKVVNKLVSIETVKEALSFLKEDNDNTTKDQIDITSIPAPTFQEQVRGEDFVRRFRELGLENVHVDDVGNVIGTKVGTGTGPKLVVSAHLDTVFPEGTDVKPKLRDGKIYAPGISDDGRGLAVLLTLLRALNHSNIKTIGDLVFVATVGEEGLGDLRGVKALFQERDDIDGFISIEPGEPNRTVYLGTGSRRYRVTYKGPGGHSFGNFGTPSAIHALGRAIAKISELETPIQPRTTFNIGTIDGGTSVNTIAAQASMLVDIRSTSQEELTKLEQKILSVSQSAARDENQRWNKDAISVDLELVGDRPAGSQSAESLIVQASLAADVALGYKPELCEPSSTDSNVPISLGIPAVTLGGGGDLGGVHTLEEYFDPQDAYVGPQKILLTALGLVGVEDETKPLLVKLK</sequence>
<dbReference type="Gene3D" id="3.30.70.360">
    <property type="match status" value="1"/>
</dbReference>
<evidence type="ECO:0000256" key="2">
    <source>
        <dbReference type="ARBA" id="ARBA00022801"/>
    </source>
</evidence>
<dbReference type="PANTHER" id="PTHR43808:SF17">
    <property type="entry name" value="PEPTIDASE M20"/>
    <property type="match status" value="1"/>
</dbReference>
<dbReference type="Proteomes" id="UP001516662">
    <property type="component" value="Unassembled WGS sequence"/>
</dbReference>
<keyword evidence="1" id="KW-0479">Metal-binding</keyword>
<dbReference type="SUPFAM" id="SSF53187">
    <property type="entry name" value="Zn-dependent exopeptidases"/>
    <property type="match status" value="1"/>
</dbReference>
<evidence type="ECO:0000313" key="5">
    <source>
        <dbReference type="Proteomes" id="UP001516662"/>
    </source>
</evidence>
<protein>
    <submittedName>
        <fullName evidence="4">M20/M25/M40 family metallo-hydrolase</fullName>
    </submittedName>
</protein>
<dbReference type="RefSeq" id="WP_193539913.1">
    <property type="nucleotide sequence ID" value="NZ_JADCLJ010000025.1"/>
</dbReference>
<keyword evidence="5" id="KW-1185">Reference proteome</keyword>
<dbReference type="PANTHER" id="PTHR43808">
    <property type="entry name" value="ACETYLORNITHINE DEACETYLASE"/>
    <property type="match status" value="1"/>
</dbReference>
<reference evidence="4 5" key="1">
    <citation type="submission" date="2020-10" db="EMBL/GenBank/DDBJ databases">
        <title>Bacillus sp. HD4P25, an endophyte from a halophyte.</title>
        <authorList>
            <person name="Sun J.-Q."/>
        </authorList>
    </citation>
    <scope>NUCLEOTIDE SEQUENCE [LARGE SCALE GENOMIC DNA]</scope>
    <source>
        <strain evidence="4 5">YIM 93174</strain>
    </source>
</reference>
<dbReference type="Pfam" id="PF07687">
    <property type="entry name" value="M20_dimer"/>
    <property type="match status" value="1"/>
</dbReference>
<dbReference type="InterPro" id="IPR036264">
    <property type="entry name" value="Bact_exopeptidase_dim_dom"/>
</dbReference>
<dbReference type="InterPro" id="IPR011650">
    <property type="entry name" value="Peptidase_M20_dimer"/>
</dbReference>
<dbReference type="InterPro" id="IPR002933">
    <property type="entry name" value="Peptidase_M20"/>
</dbReference>
<gene>
    <name evidence="4" type="ORF">IMZ08_21605</name>
</gene>
<name>A0ABR9QQ49_9BACI</name>
<proteinExistence type="predicted"/>
<comment type="caution">
    <text evidence="4">The sequence shown here is derived from an EMBL/GenBank/DDBJ whole genome shotgun (WGS) entry which is preliminary data.</text>
</comment>
<dbReference type="Gene3D" id="3.40.630.10">
    <property type="entry name" value="Zn peptidases"/>
    <property type="match status" value="1"/>
</dbReference>